<gene>
    <name evidence="9" type="ORF">BW425_25110</name>
</gene>
<evidence type="ECO:0000313" key="10">
    <source>
        <dbReference type="Proteomes" id="UP000195321"/>
    </source>
</evidence>
<dbReference type="AlphaFoldDB" id="A0A1Y3M6Z5"/>
<evidence type="ECO:0000256" key="3">
    <source>
        <dbReference type="ARBA" id="ARBA00006341"/>
    </source>
</evidence>
<keyword evidence="6 8" id="KW-0100">Branched-chain amino acid biosynthesis</keyword>
<dbReference type="GO" id="GO:0005829">
    <property type="term" value="C:cytosol"/>
    <property type="evidence" value="ECO:0007669"/>
    <property type="project" value="TreeGrafter"/>
</dbReference>
<dbReference type="InterPro" id="IPR054480">
    <property type="entry name" value="AHAS_small-like_ACT"/>
</dbReference>
<dbReference type="EMBL" id="MWPX01000056">
    <property type="protein sequence ID" value="OUM46207.1"/>
    <property type="molecule type" value="Genomic_DNA"/>
</dbReference>
<dbReference type="GO" id="GO:0003984">
    <property type="term" value="F:acetolactate synthase activity"/>
    <property type="evidence" value="ECO:0007669"/>
    <property type="project" value="UniProtKB-UniRule"/>
</dbReference>
<evidence type="ECO:0000256" key="8">
    <source>
        <dbReference type="RuleBase" id="RU368092"/>
    </source>
</evidence>
<comment type="similarity">
    <text evidence="3 8">Belongs to the acetolactate synthase small subunit family.</text>
</comment>
<dbReference type="PROSITE" id="PS51671">
    <property type="entry name" value="ACT"/>
    <property type="match status" value="1"/>
</dbReference>
<comment type="subunit">
    <text evidence="4 8">Dimer of large and small chains.</text>
</comment>
<comment type="function">
    <text evidence="8">Catalyzes the conversion of 2 pyruvate molecules into acetolactate in the first common step of the biosynthetic pathway of the branched-amino acids such as leucine, isoleucine, and valine.</text>
</comment>
<comment type="caution">
    <text evidence="9">The sequence shown here is derived from an EMBL/GenBank/DDBJ whole genome shotgun (WGS) entry which is preliminary data.</text>
</comment>
<dbReference type="GO" id="GO:1990610">
    <property type="term" value="F:acetolactate synthase regulator activity"/>
    <property type="evidence" value="ECO:0007669"/>
    <property type="project" value="UniProtKB-UniRule"/>
</dbReference>
<evidence type="ECO:0000256" key="6">
    <source>
        <dbReference type="ARBA" id="ARBA00023304"/>
    </source>
</evidence>
<dbReference type="GO" id="GO:0009097">
    <property type="term" value="P:isoleucine biosynthetic process"/>
    <property type="evidence" value="ECO:0007669"/>
    <property type="project" value="UniProtKB-UniRule"/>
</dbReference>
<dbReference type="InterPro" id="IPR045865">
    <property type="entry name" value="ACT-like_dom_sf"/>
</dbReference>
<protein>
    <recommendedName>
        <fullName evidence="8">Acetolactate synthase small subunit</fullName>
        <shortName evidence="8">AHAS</shortName>
        <shortName evidence="8">ALS</shortName>
        <ecNumber evidence="8">2.2.1.6</ecNumber>
    </recommendedName>
    <alternativeName>
        <fullName evidence="8">Acetohydroxy-acid synthase small subunit</fullName>
    </alternativeName>
</protein>
<proteinExistence type="inferred from homology"/>
<keyword evidence="5 8" id="KW-0028">Amino-acid biosynthesis</keyword>
<dbReference type="Gene3D" id="3.30.70.260">
    <property type="match status" value="1"/>
</dbReference>
<dbReference type="NCBIfam" id="NF005233">
    <property type="entry name" value="PRK06737.1"/>
    <property type="match status" value="1"/>
</dbReference>
<dbReference type="InterPro" id="IPR002912">
    <property type="entry name" value="ACT_dom"/>
</dbReference>
<dbReference type="Proteomes" id="UP000195321">
    <property type="component" value="Unassembled WGS sequence"/>
</dbReference>
<dbReference type="PANTHER" id="PTHR30239:SF0">
    <property type="entry name" value="ACETOLACTATE SYNTHASE SMALL SUBUNIT 1, CHLOROPLASTIC"/>
    <property type="match status" value="1"/>
</dbReference>
<reference evidence="9 10" key="1">
    <citation type="submission" date="2017-02" db="EMBL/GenBank/DDBJ databases">
        <title>Bacillus pseudomycoides isolate FSL K6-0042.</title>
        <authorList>
            <person name="Kovac J."/>
        </authorList>
    </citation>
    <scope>NUCLEOTIDE SEQUENCE [LARGE SCALE GENOMIC DNA]</scope>
    <source>
        <strain evidence="9 10">FSL K6-0042</strain>
    </source>
</reference>
<dbReference type="UniPathway" id="UPA00047">
    <property type="reaction ID" value="UER00055"/>
</dbReference>
<evidence type="ECO:0000256" key="4">
    <source>
        <dbReference type="ARBA" id="ARBA00011744"/>
    </source>
</evidence>
<evidence type="ECO:0000256" key="2">
    <source>
        <dbReference type="ARBA" id="ARBA00005025"/>
    </source>
</evidence>
<dbReference type="InterPro" id="IPR039557">
    <property type="entry name" value="AHAS_ACT"/>
</dbReference>
<comment type="catalytic activity">
    <reaction evidence="7 8">
        <text>2 pyruvate + H(+) = (2S)-2-acetolactate + CO2</text>
        <dbReference type="Rhea" id="RHEA:25249"/>
        <dbReference type="ChEBI" id="CHEBI:15361"/>
        <dbReference type="ChEBI" id="CHEBI:15378"/>
        <dbReference type="ChEBI" id="CHEBI:16526"/>
        <dbReference type="ChEBI" id="CHEBI:58476"/>
        <dbReference type="EC" id="2.2.1.6"/>
    </reaction>
</comment>
<evidence type="ECO:0000256" key="1">
    <source>
        <dbReference type="ARBA" id="ARBA00004974"/>
    </source>
</evidence>
<dbReference type="InterPro" id="IPR004789">
    <property type="entry name" value="Acetalactate_synth_ssu"/>
</dbReference>
<accession>A0A1Y3M6Z5</accession>
<sequence length="79" mass="8790">MGRMSHTFSLVVNNDPGVLLRVSGVFARRGYNISSLDLNEGETREISKMKLTAVCTENEATLLVNQLKKLIDVLQVNKL</sequence>
<evidence type="ECO:0000313" key="9">
    <source>
        <dbReference type="EMBL" id="OUM46207.1"/>
    </source>
</evidence>
<comment type="pathway">
    <text evidence="2 8">Amino-acid biosynthesis; L-valine biosynthesis; L-valine from pyruvate: step 1/4.</text>
</comment>
<name>A0A1Y3M6Z5_9BACI</name>
<dbReference type="PANTHER" id="PTHR30239">
    <property type="entry name" value="ACETOLACTATE SYNTHASE SMALL SUBUNIT"/>
    <property type="match status" value="1"/>
</dbReference>
<dbReference type="EC" id="2.2.1.6" evidence="8"/>
<dbReference type="SUPFAM" id="SSF55021">
    <property type="entry name" value="ACT-like"/>
    <property type="match status" value="1"/>
</dbReference>
<organism evidence="9 10">
    <name type="scientific">Bacillus pseudomycoides</name>
    <dbReference type="NCBI Taxonomy" id="64104"/>
    <lineage>
        <taxon>Bacteria</taxon>
        <taxon>Bacillati</taxon>
        <taxon>Bacillota</taxon>
        <taxon>Bacilli</taxon>
        <taxon>Bacillales</taxon>
        <taxon>Bacillaceae</taxon>
        <taxon>Bacillus</taxon>
        <taxon>Bacillus cereus group</taxon>
    </lineage>
</organism>
<evidence type="ECO:0000256" key="7">
    <source>
        <dbReference type="ARBA" id="ARBA00048670"/>
    </source>
</evidence>
<dbReference type="UniPathway" id="UPA00049">
    <property type="reaction ID" value="UER00059"/>
</dbReference>
<evidence type="ECO:0000256" key="5">
    <source>
        <dbReference type="ARBA" id="ARBA00022605"/>
    </source>
</evidence>
<dbReference type="Pfam" id="PF22629">
    <property type="entry name" value="ACT_AHAS_ss"/>
    <property type="match status" value="1"/>
</dbReference>
<comment type="pathway">
    <text evidence="1 8">Amino-acid biosynthesis; L-isoleucine biosynthesis; L-isoleucine from 2-oxobutanoate: step 1/4.</text>
</comment>
<dbReference type="CDD" id="cd04878">
    <property type="entry name" value="ACT_AHAS"/>
    <property type="match status" value="1"/>
</dbReference>
<keyword evidence="8" id="KW-0808">Transferase</keyword>
<dbReference type="NCBIfam" id="TIGR00119">
    <property type="entry name" value="acolac_sm"/>
    <property type="match status" value="1"/>
</dbReference>
<dbReference type="GO" id="GO:0009099">
    <property type="term" value="P:L-valine biosynthetic process"/>
    <property type="evidence" value="ECO:0007669"/>
    <property type="project" value="UniProtKB-UniRule"/>
</dbReference>